<dbReference type="PANTHER" id="PTHR30329:SF21">
    <property type="entry name" value="LIPOPROTEIN YIAD-RELATED"/>
    <property type="match status" value="1"/>
</dbReference>
<dbReference type="InterPro" id="IPR006664">
    <property type="entry name" value="OMP_bac"/>
</dbReference>
<gene>
    <name evidence="7" type="ORF">K0O23_08310</name>
</gene>
<evidence type="ECO:0000313" key="7">
    <source>
        <dbReference type="EMBL" id="MBW7467070.1"/>
    </source>
</evidence>
<dbReference type="EMBL" id="JAHYXK010000005">
    <property type="protein sequence ID" value="MBW7467070.1"/>
    <property type="molecule type" value="Genomic_DNA"/>
</dbReference>
<dbReference type="InterPro" id="IPR011659">
    <property type="entry name" value="WD40"/>
</dbReference>
<dbReference type="CDD" id="cd07185">
    <property type="entry name" value="OmpA_C-like"/>
    <property type="match status" value="1"/>
</dbReference>
<sequence>MKLRLRFALFLLVVVCCRPANVLAQDMKQADKYFNNFEFSLALEAYKKILDSGEPSIAVVQRIADSYRILNNSQEAEFWYAQVVNFPNADPTNVYLYAESAKRNGNYEKAKFLFQEYGRKVPAQAVIAQRMAASCDTAIKWLATPKPFTVQKNKAISTEGADFSPVKTKDGLFFASDRLEGSKQTARNTWTGNGYIQMYFAKAITDSTWGAPAPLPSSINTTYHNGPAAYLEKTKTLYFTRTQVVKRNATKSNPDPTSWFKGSENSTHTNRHGIYMAERKGEKWDNVKAFKYNNTDEFSIGHPAITPDGKVLYFVSDMPGGLGETDVYFSELQVDGSWGKPINAGNIINTPGRESFTSIGEDGNLYFSSDGHIGMGGLDIFKAVGIHKGWTHIENLKYPLNTSHDDFGIQVDASGKTGLLSSGRLASNGFDDIFTFQESRLPCSITGKTIEYVAERSNRGNKRELGVGEVLLQITEVGGDGKTLEVRSDNNGHFTFPVYAGAEYVIRGSKPNYLTQTLKVLPNCRFTTDSVKVEMVFNRDTPNKPIVLENIYYDLDKHNIKPEAAIELDKLVQTLKDNPHIRIELSSHTDSRQSHRYNEMLSQLRAQSAVEYIVSKGVTRDRLVAKGYGETQLVNKCKDNVSCPEELHAENRRTEFKIIGNTAAQAK</sequence>
<dbReference type="SUPFAM" id="SSF103088">
    <property type="entry name" value="OmpA-like"/>
    <property type="match status" value="1"/>
</dbReference>
<dbReference type="PANTHER" id="PTHR30329">
    <property type="entry name" value="STATOR ELEMENT OF FLAGELLAR MOTOR COMPLEX"/>
    <property type="match status" value="1"/>
</dbReference>
<evidence type="ECO:0000256" key="5">
    <source>
        <dbReference type="SAM" id="SignalP"/>
    </source>
</evidence>
<dbReference type="SUPFAM" id="SSF48452">
    <property type="entry name" value="TPR-like"/>
    <property type="match status" value="1"/>
</dbReference>
<feature type="chain" id="PRO_5045445494" evidence="5">
    <location>
        <begin position="25"/>
        <end position="667"/>
    </location>
</feature>
<keyword evidence="8" id="KW-1185">Reference proteome</keyword>
<comment type="caution">
    <text evidence="7">The sequence shown here is derived from an EMBL/GenBank/DDBJ whole genome shotgun (WGS) entry which is preliminary data.</text>
</comment>
<dbReference type="InterPro" id="IPR006665">
    <property type="entry name" value="OmpA-like"/>
</dbReference>
<dbReference type="InterPro" id="IPR050330">
    <property type="entry name" value="Bact_OuterMem_StrucFunc"/>
</dbReference>
<dbReference type="Gene3D" id="1.25.40.10">
    <property type="entry name" value="Tetratricopeptide repeat domain"/>
    <property type="match status" value="1"/>
</dbReference>
<keyword evidence="2 4" id="KW-0472">Membrane</keyword>
<dbReference type="Pfam" id="PF07676">
    <property type="entry name" value="PD40"/>
    <property type="match status" value="2"/>
</dbReference>
<organism evidence="7 8">
    <name type="scientific">Pontibacter aydingkolensis</name>
    <dbReference type="NCBI Taxonomy" id="1911536"/>
    <lineage>
        <taxon>Bacteria</taxon>
        <taxon>Pseudomonadati</taxon>
        <taxon>Bacteroidota</taxon>
        <taxon>Cytophagia</taxon>
        <taxon>Cytophagales</taxon>
        <taxon>Hymenobacteraceae</taxon>
        <taxon>Pontibacter</taxon>
    </lineage>
</organism>
<dbReference type="PROSITE" id="PS51123">
    <property type="entry name" value="OMPA_2"/>
    <property type="match status" value="1"/>
</dbReference>
<evidence type="ECO:0000256" key="4">
    <source>
        <dbReference type="PROSITE-ProRule" id="PRU00473"/>
    </source>
</evidence>
<dbReference type="Gene3D" id="3.30.1330.60">
    <property type="entry name" value="OmpA-like domain"/>
    <property type="match status" value="1"/>
</dbReference>
<reference evidence="7 8" key="1">
    <citation type="journal article" date="2016" name="Int. J. Syst. Evol. Microbiol.">
        <title>Pontibacter aydingkolensis sp. nov., isolated from soil of a salt lake.</title>
        <authorList>
            <person name="Osman G."/>
            <person name="Zhang T."/>
            <person name="Lou K."/>
            <person name="Gao Y."/>
            <person name="Chang W."/>
            <person name="Lin Q."/>
            <person name="Yang H.M."/>
            <person name="Huo X.D."/>
            <person name="Wang N."/>
        </authorList>
    </citation>
    <scope>NUCLEOTIDE SEQUENCE [LARGE SCALE GENOMIC DNA]</scope>
    <source>
        <strain evidence="7 8">KACC 19255</strain>
    </source>
</reference>
<dbReference type="PRINTS" id="PR01021">
    <property type="entry name" value="OMPADOMAIN"/>
</dbReference>
<accession>A0ABS7CTG7</accession>
<evidence type="ECO:0000313" key="8">
    <source>
        <dbReference type="Proteomes" id="UP000813018"/>
    </source>
</evidence>
<feature type="domain" description="OmpA-like" evidence="6">
    <location>
        <begin position="540"/>
        <end position="662"/>
    </location>
</feature>
<evidence type="ECO:0000256" key="3">
    <source>
        <dbReference type="ARBA" id="ARBA00023237"/>
    </source>
</evidence>
<keyword evidence="5" id="KW-0732">Signal</keyword>
<evidence type="ECO:0000256" key="1">
    <source>
        <dbReference type="ARBA" id="ARBA00004442"/>
    </source>
</evidence>
<evidence type="ECO:0000259" key="6">
    <source>
        <dbReference type="PROSITE" id="PS51123"/>
    </source>
</evidence>
<proteinExistence type="predicted"/>
<keyword evidence="3" id="KW-0998">Cell outer membrane</keyword>
<dbReference type="SUPFAM" id="SSF82171">
    <property type="entry name" value="DPP6 N-terminal domain-like"/>
    <property type="match status" value="1"/>
</dbReference>
<dbReference type="SUPFAM" id="SSF49478">
    <property type="entry name" value="Cna protein B-type domain"/>
    <property type="match status" value="1"/>
</dbReference>
<feature type="signal peptide" evidence="5">
    <location>
        <begin position="1"/>
        <end position="24"/>
    </location>
</feature>
<dbReference type="InterPro" id="IPR011990">
    <property type="entry name" value="TPR-like_helical_dom_sf"/>
</dbReference>
<dbReference type="Proteomes" id="UP000813018">
    <property type="component" value="Unassembled WGS sequence"/>
</dbReference>
<comment type="subcellular location">
    <subcellularLocation>
        <location evidence="1">Cell outer membrane</location>
    </subcellularLocation>
</comment>
<protein>
    <submittedName>
        <fullName evidence="7">OmpA family protein</fullName>
    </submittedName>
</protein>
<name>A0ABS7CTG7_9BACT</name>
<dbReference type="InterPro" id="IPR036737">
    <property type="entry name" value="OmpA-like_sf"/>
</dbReference>
<evidence type="ECO:0000256" key="2">
    <source>
        <dbReference type="ARBA" id="ARBA00023136"/>
    </source>
</evidence>
<dbReference type="RefSeq" id="WP_219876949.1">
    <property type="nucleotide sequence ID" value="NZ_JAHYXK010000005.1"/>
</dbReference>
<dbReference type="Pfam" id="PF00691">
    <property type="entry name" value="OmpA"/>
    <property type="match status" value="1"/>
</dbReference>